<feature type="region of interest" description="Disordered" evidence="1">
    <location>
        <begin position="529"/>
        <end position="563"/>
    </location>
</feature>
<comment type="caution">
    <text evidence="2">The sequence shown here is derived from an EMBL/GenBank/DDBJ whole genome shotgun (WGS) entry which is preliminary data.</text>
</comment>
<dbReference type="PANTHER" id="PTHR31973:SF195">
    <property type="entry name" value="MUDR FAMILY TRANSPOSASE"/>
    <property type="match status" value="1"/>
</dbReference>
<name>A0A445BBE1_ARAHY</name>
<evidence type="ECO:0000313" key="3">
    <source>
        <dbReference type="Proteomes" id="UP000289738"/>
    </source>
</evidence>
<keyword evidence="3" id="KW-1185">Reference proteome</keyword>
<gene>
    <name evidence="2" type="ORF">Ahy_A10g051049</name>
</gene>
<dbReference type="STRING" id="3818.A0A445BBE1"/>
<evidence type="ECO:0000313" key="2">
    <source>
        <dbReference type="EMBL" id="RYR35976.1"/>
    </source>
</evidence>
<dbReference type="EMBL" id="SDMP01000010">
    <property type="protein sequence ID" value="RYR35976.1"/>
    <property type="molecule type" value="Genomic_DNA"/>
</dbReference>
<proteinExistence type="predicted"/>
<dbReference type="PANTHER" id="PTHR31973">
    <property type="entry name" value="POLYPROTEIN, PUTATIVE-RELATED"/>
    <property type="match status" value="1"/>
</dbReference>
<protein>
    <submittedName>
        <fullName evidence="2">Uncharacterized protein</fullName>
    </submittedName>
</protein>
<reference evidence="2 3" key="1">
    <citation type="submission" date="2019-01" db="EMBL/GenBank/DDBJ databases">
        <title>Sequencing of cultivated peanut Arachis hypogaea provides insights into genome evolution and oil improvement.</title>
        <authorList>
            <person name="Chen X."/>
        </authorList>
    </citation>
    <scope>NUCLEOTIDE SEQUENCE [LARGE SCALE GENOMIC DNA]</scope>
    <source>
        <strain evidence="3">cv. Fuhuasheng</strain>
        <tissue evidence="2">Leaves</tissue>
    </source>
</reference>
<dbReference type="AlphaFoldDB" id="A0A445BBE1"/>
<evidence type="ECO:0000256" key="1">
    <source>
        <dbReference type="SAM" id="MobiDB-lite"/>
    </source>
</evidence>
<accession>A0A445BBE1</accession>
<dbReference type="Proteomes" id="UP000289738">
    <property type="component" value="Chromosome A10"/>
</dbReference>
<organism evidence="2 3">
    <name type="scientific">Arachis hypogaea</name>
    <name type="common">Peanut</name>
    <dbReference type="NCBI Taxonomy" id="3818"/>
    <lineage>
        <taxon>Eukaryota</taxon>
        <taxon>Viridiplantae</taxon>
        <taxon>Streptophyta</taxon>
        <taxon>Embryophyta</taxon>
        <taxon>Tracheophyta</taxon>
        <taxon>Spermatophyta</taxon>
        <taxon>Magnoliopsida</taxon>
        <taxon>eudicotyledons</taxon>
        <taxon>Gunneridae</taxon>
        <taxon>Pentapetalae</taxon>
        <taxon>rosids</taxon>
        <taxon>fabids</taxon>
        <taxon>Fabales</taxon>
        <taxon>Fabaceae</taxon>
        <taxon>Papilionoideae</taxon>
        <taxon>50 kb inversion clade</taxon>
        <taxon>dalbergioids sensu lato</taxon>
        <taxon>Dalbergieae</taxon>
        <taxon>Pterocarpus clade</taxon>
        <taxon>Arachis</taxon>
    </lineage>
</organism>
<sequence>MDDEIFLVQINRTHRFQGFWTKFLQGTEIGPNDFWSDGPISVYIYIYPTQTEHPTSSSSSPVLQISVVRLCFSLLLYYHGQILLQTSEGVKFVCENPLDIMILFTLSFEELKGVICEKIDSQISQRVSCILYKYPISVFGGFVQFQTKYVTEEASMQEMFSVYLETNRDIELEDYNSDSEEEFESNYEVVDPGVDEDQTDDAMVVDVANALANQQPFNDLSKYKICDIIAAELSVMTDGEFIVEIEFSSREAVIKVIKDYTIHRGVDYRVHESEPMIFYAKCTQYGTGCDWLIRGEQNYYWEIRRYNGSHTCTRATISQDHLKLDSNTIVEAIKSLVEVDPSIKVKSVIVKVQSKFNYTISYHKAWLAKQKIVESIFGGWEASYEALPIWFEAMCHKEPSAVVHFETMPAYQGDNLVPNIRSYYPCIRVFRHCKPIVHVDRTHLYEKYKGCLLVAASLDGNNNIVLIWTINLLTFDTSFPTQRSLQMCQACRSPTKLYGVTAETSSAPLSQTYLQTQRSQTIILCDHSSEDQELTPRPPASRHTHQPKNRMCESQGAISRSEH</sequence>